<keyword evidence="9" id="KW-1185">Reference proteome</keyword>
<feature type="transmembrane region" description="Helical" evidence="5">
    <location>
        <begin position="197"/>
        <end position="230"/>
    </location>
</feature>
<evidence type="ECO:0000259" key="6">
    <source>
        <dbReference type="Pfam" id="PF04932"/>
    </source>
</evidence>
<dbReference type="PATRIC" id="fig|1789004.3.peg.1786"/>
<evidence type="ECO:0000256" key="5">
    <source>
        <dbReference type="SAM" id="Phobius"/>
    </source>
</evidence>
<dbReference type="PANTHER" id="PTHR37422">
    <property type="entry name" value="TEICHURONIC ACID BIOSYNTHESIS PROTEIN TUAE"/>
    <property type="match status" value="1"/>
</dbReference>
<accession>A0A149VWT6</accession>
<dbReference type="NCBIfam" id="TIGR03097">
    <property type="entry name" value="PEP_O_lig_1"/>
    <property type="match status" value="1"/>
</dbReference>
<dbReference type="EMBL" id="LRRD01000041">
    <property type="protein sequence ID" value="KXW57703.1"/>
    <property type="molecule type" value="Genomic_DNA"/>
</dbReference>
<feature type="transmembrane region" description="Helical" evidence="5">
    <location>
        <begin position="43"/>
        <end position="63"/>
    </location>
</feature>
<protein>
    <submittedName>
        <fullName evidence="8">O-antigen ligase</fullName>
    </submittedName>
</protein>
<feature type="transmembrane region" description="Helical" evidence="5">
    <location>
        <begin position="102"/>
        <end position="121"/>
    </location>
</feature>
<reference evidence="8 9" key="1">
    <citation type="submission" date="2016-01" db="EMBL/GenBank/DDBJ databases">
        <title>Genome sequence of the acidophilic iron oxidising Ferrovum strain Z-31.</title>
        <authorList>
            <person name="Poehlein A."/>
            <person name="Ullrich S.R."/>
            <person name="Schloemann M."/>
            <person name="Muehling M."/>
            <person name="Daniel R."/>
        </authorList>
    </citation>
    <scope>NUCLEOTIDE SEQUENCE [LARGE SCALE GENOMIC DNA]</scope>
    <source>
        <strain evidence="8 9">Z-31</strain>
    </source>
</reference>
<dbReference type="AlphaFoldDB" id="A0A149VWT6"/>
<feature type="transmembrane region" description="Helical" evidence="5">
    <location>
        <begin position="75"/>
        <end position="96"/>
    </location>
</feature>
<dbReference type="InterPro" id="IPR051533">
    <property type="entry name" value="WaaL-like"/>
</dbReference>
<keyword evidence="4 5" id="KW-0472">Membrane</keyword>
<dbReference type="GO" id="GO:0016874">
    <property type="term" value="F:ligase activity"/>
    <property type="evidence" value="ECO:0007669"/>
    <property type="project" value="UniProtKB-KW"/>
</dbReference>
<dbReference type="InterPro" id="IPR045979">
    <property type="entry name" value="DUF5935"/>
</dbReference>
<dbReference type="PANTHER" id="PTHR37422:SF13">
    <property type="entry name" value="LIPOPOLYSACCHARIDE BIOSYNTHESIS PROTEIN PA4999-RELATED"/>
    <property type="match status" value="1"/>
</dbReference>
<keyword evidence="8" id="KW-0436">Ligase</keyword>
<evidence type="ECO:0000259" key="7">
    <source>
        <dbReference type="Pfam" id="PF19358"/>
    </source>
</evidence>
<feature type="transmembrane region" description="Helical" evidence="5">
    <location>
        <begin position="376"/>
        <end position="398"/>
    </location>
</feature>
<feature type="domain" description="DUF5935" evidence="7">
    <location>
        <begin position="1"/>
        <end position="186"/>
    </location>
</feature>
<dbReference type="Proteomes" id="UP000075653">
    <property type="component" value="Unassembled WGS sequence"/>
</dbReference>
<dbReference type="RefSeq" id="WP_082783406.1">
    <property type="nucleotide sequence ID" value="NZ_LRRD01000041.1"/>
</dbReference>
<gene>
    <name evidence="8" type="ORF">FEMY_17500</name>
</gene>
<evidence type="ECO:0000256" key="2">
    <source>
        <dbReference type="ARBA" id="ARBA00022692"/>
    </source>
</evidence>
<dbReference type="GO" id="GO:0016020">
    <property type="term" value="C:membrane"/>
    <property type="evidence" value="ECO:0007669"/>
    <property type="project" value="UniProtKB-SubCell"/>
</dbReference>
<evidence type="ECO:0000313" key="9">
    <source>
        <dbReference type="Proteomes" id="UP000075653"/>
    </source>
</evidence>
<evidence type="ECO:0000256" key="3">
    <source>
        <dbReference type="ARBA" id="ARBA00022989"/>
    </source>
</evidence>
<keyword evidence="2 5" id="KW-0812">Transmembrane</keyword>
<name>A0A149VWT6_9PROT</name>
<dbReference type="Pfam" id="PF19358">
    <property type="entry name" value="DUF5935"/>
    <property type="match status" value="1"/>
</dbReference>
<evidence type="ECO:0000256" key="4">
    <source>
        <dbReference type="ARBA" id="ARBA00023136"/>
    </source>
</evidence>
<evidence type="ECO:0000313" key="8">
    <source>
        <dbReference type="EMBL" id="KXW57703.1"/>
    </source>
</evidence>
<comment type="caution">
    <text evidence="8">The sequence shown here is derived from an EMBL/GenBank/DDBJ whole genome shotgun (WGS) entry which is preliminary data.</text>
</comment>
<feature type="transmembrane region" description="Helical" evidence="5">
    <location>
        <begin position="128"/>
        <end position="149"/>
    </location>
</feature>
<feature type="transmembrane region" description="Helical" evidence="5">
    <location>
        <begin position="331"/>
        <end position="352"/>
    </location>
</feature>
<evidence type="ECO:0000256" key="1">
    <source>
        <dbReference type="ARBA" id="ARBA00004141"/>
    </source>
</evidence>
<dbReference type="InterPro" id="IPR017528">
    <property type="entry name" value="CHP03097O-antigen_lig-rel"/>
</dbReference>
<dbReference type="Pfam" id="PF04932">
    <property type="entry name" value="Wzy_C"/>
    <property type="match status" value="1"/>
</dbReference>
<feature type="transmembrane region" description="Helical" evidence="5">
    <location>
        <begin position="169"/>
        <end position="185"/>
    </location>
</feature>
<organism evidence="8 9">
    <name type="scientific">Ferrovum myxofaciens</name>
    <dbReference type="NCBI Taxonomy" id="416213"/>
    <lineage>
        <taxon>Bacteria</taxon>
        <taxon>Pseudomonadati</taxon>
        <taxon>Pseudomonadota</taxon>
        <taxon>Betaproteobacteria</taxon>
        <taxon>Ferrovales</taxon>
        <taxon>Ferrovaceae</taxon>
        <taxon>Ferrovum</taxon>
    </lineage>
</organism>
<comment type="subcellular location">
    <subcellularLocation>
        <location evidence="1">Membrane</location>
        <topology evidence="1">Multi-pass membrane protein</topology>
    </subcellularLocation>
</comment>
<dbReference type="InterPro" id="IPR007016">
    <property type="entry name" value="O-antigen_ligase-rel_domated"/>
</dbReference>
<dbReference type="STRING" id="1789004.FEMY_17500"/>
<keyword evidence="3 5" id="KW-1133">Transmembrane helix</keyword>
<proteinExistence type="predicted"/>
<feature type="transmembrane region" description="Helical" evidence="5">
    <location>
        <begin position="236"/>
        <end position="253"/>
    </location>
</feature>
<sequence length="444" mass="50140">MRDLLITLIVLWILLKAVKHPAIGILGWVWISVMNPHRLAWGFAYDFPFAMLMAAVTLLSLVITKDKRQFPVTPATVSLILFIFWMNITSLFAINFDQIYPLWSRVMKILFMTLVAMSVLNTKQHIRWLVWTLVVSLGYYGVKGGAFTLATGGGYTVWGPAGSFIEENNALAVATIMLIPMLRYLQLTEENLWVRRGLVVAMGLCAVSAIGSYSRGALIAIVSMSFFLWTKSPRKLPLALLMIILIPFVVLFMPQKWEDRMNTIQTYQQDSSALGRLNAWGMAWNLAVDRPLVGGGFEIYDKEVFARYAPEPKNVHAAHSIYFQILGEHGFVGLFLFLAIGFFTWRSGSWIIRETRGKPDLHWANTLARMLQVSQIAYATGAAFLSLAYFDLPYYIVVLMEVTKLYIKNQQEENSRVVSSQRPGPQVIRPAELSVIPREGESLG</sequence>
<feature type="domain" description="O-antigen ligase-related" evidence="6">
    <location>
        <begin position="201"/>
        <end position="338"/>
    </location>
</feature>